<keyword evidence="3" id="KW-0560">Oxidoreductase</keyword>
<feature type="domain" description="Intradiol ring-cleavage dioxygenases" evidence="4">
    <location>
        <begin position="122"/>
        <end position="150"/>
    </location>
</feature>
<evidence type="ECO:0000259" key="4">
    <source>
        <dbReference type="PROSITE" id="PS00083"/>
    </source>
</evidence>
<dbReference type="PROSITE" id="PS00083">
    <property type="entry name" value="INTRADIOL_DIOXYGENAS"/>
    <property type="match status" value="1"/>
</dbReference>
<dbReference type="CDD" id="cd03459">
    <property type="entry name" value="3_4-PCD"/>
    <property type="match status" value="1"/>
</dbReference>
<evidence type="ECO:0000256" key="1">
    <source>
        <dbReference type="ARBA" id="ARBA00007825"/>
    </source>
</evidence>
<evidence type="ECO:0000256" key="3">
    <source>
        <dbReference type="ARBA" id="ARBA00023002"/>
    </source>
</evidence>
<dbReference type="InterPro" id="IPR000627">
    <property type="entry name" value="Intradiol_dOase_C"/>
</dbReference>
<comment type="caution">
    <text evidence="5">The sequence shown here is derived from an EMBL/GenBank/DDBJ whole genome shotgun (WGS) entry which is preliminary data.</text>
</comment>
<protein>
    <submittedName>
        <fullName evidence="5">Intradiol ring-cleavage dioxygenase</fullName>
    </submittedName>
</protein>
<dbReference type="InterPro" id="IPR050770">
    <property type="entry name" value="Intradiol_RC_Dioxygenase"/>
</dbReference>
<dbReference type="InterPro" id="IPR039387">
    <property type="entry name" value="3_4-PCD"/>
</dbReference>
<keyword evidence="2 5" id="KW-0223">Dioxygenase</keyword>
<evidence type="ECO:0000256" key="2">
    <source>
        <dbReference type="ARBA" id="ARBA00022964"/>
    </source>
</evidence>
<dbReference type="Gene3D" id="2.60.130.10">
    <property type="entry name" value="Aromatic compound dioxygenase"/>
    <property type="match status" value="1"/>
</dbReference>
<keyword evidence="6" id="KW-1185">Reference proteome</keyword>
<reference evidence="6" key="1">
    <citation type="journal article" date="2019" name="Int. J. Syst. Evol. Microbiol.">
        <title>The Global Catalogue of Microorganisms (GCM) 10K type strain sequencing project: providing services to taxonomists for standard genome sequencing and annotation.</title>
        <authorList>
            <consortium name="The Broad Institute Genomics Platform"/>
            <consortium name="The Broad Institute Genome Sequencing Center for Infectious Disease"/>
            <person name="Wu L."/>
            <person name="Ma J."/>
        </authorList>
    </citation>
    <scope>NUCLEOTIDE SEQUENCE [LARGE SCALE GENOMIC DNA]</scope>
    <source>
        <strain evidence="6">KCTC 52168</strain>
    </source>
</reference>
<sequence length="260" mass="27434">MTLQAAMTRSALTSMLLTSSARQLTPAAADGLAEPSHADAAAAQPERIARRRLVLAASGLPLLALPGLAGASGGTTLPLTPRQSEGPFYPQQSFFAQRSDLDADLLQVAGSNASARGTPMALSGRVLNTRGEPVGGALVEIWQCDAGGTYLYTAQTLRQGDPGFQGFGRTVTDAQGRYAFRTLRPVPYGGRVPHVHVKVALTERGARRELLTTQVYLRGDDLSGDFVIRSAPAALRDRLIASVQTTPAEVRASWDIVVAA</sequence>
<dbReference type="SUPFAM" id="SSF49482">
    <property type="entry name" value="Aromatic compound dioxygenase"/>
    <property type="match status" value="1"/>
</dbReference>
<accession>A0ABV7H1P5</accession>
<dbReference type="InterPro" id="IPR015889">
    <property type="entry name" value="Intradiol_dOase_core"/>
</dbReference>
<dbReference type="EMBL" id="JBHRTI010000004">
    <property type="protein sequence ID" value="MFC3147720.1"/>
    <property type="molecule type" value="Genomic_DNA"/>
</dbReference>
<dbReference type="Proteomes" id="UP001595556">
    <property type="component" value="Unassembled WGS sequence"/>
</dbReference>
<dbReference type="GO" id="GO:0051213">
    <property type="term" value="F:dioxygenase activity"/>
    <property type="evidence" value="ECO:0007669"/>
    <property type="project" value="UniProtKB-KW"/>
</dbReference>
<evidence type="ECO:0000313" key="5">
    <source>
        <dbReference type="EMBL" id="MFC3147720.1"/>
    </source>
</evidence>
<evidence type="ECO:0000313" key="6">
    <source>
        <dbReference type="Proteomes" id="UP001595556"/>
    </source>
</evidence>
<gene>
    <name evidence="5" type="ORF">ACFOEN_08710</name>
</gene>
<name>A0ABV7H1P5_9BURK</name>
<organism evidence="5 6">
    <name type="scientific">Piscinibacterium candidicorallinum</name>
    <dbReference type="NCBI Taxonomy" id="1793872"/>
    <lineage>
        <taxon>Bacteria</taxon>
        <taxon>Pseudomonadati</taxon>
        <taxon>Pseudomonadota</taxon>
        <taxon>Betaproteobacteria</taxon>
        <taxon>Burkholderiales</taxon>
        <taxon>Piscinibacterium</taxon>
    </lineage>
</organism>
<dbReference type="PANTHER" id="PTHR33711:SF9">
    <property type="entry name" value="PROTOCATECHUATE 3,4-DIOXYGENASE ALPHA CHAIN"/>
    <property type="match status" value="1"/>
</dbReference>
<proteinExistence type="inferred from homology"/>
<dbReference type="PANTHER" id="PTHR33711">
    <property type="entry name" value="DIOXYGENASE, PUTATIVE (AFU_ORTHOLOGUE AFUA_2G02910)-RELATED"/>
    <property type="match status" value="1"/>
</dbReference>
<comment type="similarity">
    <text evidence="1">Belongs to the intradiol ring-cleavage dioxygenase family.</text>
</comment>
<dbReference type="Pfam" id="PF00775">
    <property type="entry name" value="Dioxygenase_C"/>
    <property type="match status" value="1"/>
</dbReference>